<dbReference type="EMBL" id="JARKIB010000130">
    <property type="protein sequence ID" value="KAJ7734837.1"/>
    <property type="molecule type" value="Genomic_DNA"/>
</dbReference>
<feature type="compositionally biased region" description="Basic and acidic residues" evidence="1">
    <location>
        <begin position="650"/>
        <end position="661"/>
    </location>
</feature>
<feature type="region of interest" description="Disordered" evidence="1">
    <location>
        <begin position="1216"/>
        <end position="1248"/>
    </location>
</feature>
<dbReference type="Proteomes" id="UP001215598">
    <property type="component" value="Unassembled WGS sequence"/>
</dbReference>
<feature type="compositionally biased region" description="Basic residues" evidence="1">
    <location>
        <begin position="1239"/>
        <end position="1248"/>
    </location>
</feature>
<dbReference type="AlphaFoldDB" id="A0AAD7I4E5"/>
<feature type="compositionally biased region" description="Pro residues" evidence="1">
    <location>
        <begin position="687"/>
        <end position="698"/>
    </location>
</feature>
<feature type="region of interest" description="Disordered" evidence="1">
    <location>
        <begin position="647"/>
        <end position="748"/>
    </location>
</feature>
<protein>
    <submittedName>
        <fullName evidence="2">Uncharacterized protein</fullName>
    </submittedName>
</protein>
<organism evidence="2 3">
    <name type="scientific">Mycena metata</name>
    <dbReference type="NCBI Taxonomy" id="1033252"/>
    <lineage>
        <taxon>Eukaryota</taxon>
        <taxon>Fungi</taxon>
        <taxon>Dikarya</taxon>
        <taxon>Basidiomycota</taxon>
        <taxon>Agaricomycotina</taxon>
        <taxon>Agaricomycetes</taxon>
        <taxon>Agaricomycetidae</taxon>
        <taxon>Agaricales</taxon>
        <taxon>Marasmiineae</taxon>
        <taxon>Mycenaceae</taxon>
        <taxon>Mycena</taxon>
    </lineage>
</organism>
<name>A0AAD7I4E5_9AGAR</name>
<evidence type="ECO:0000313" key="3">
    <source>
        <dbReference type="Proteomes" id="UP001215598"/>
    </source>
</evidence>
<accession>A0AAD7I4E5</accession>
<proteinExistence type="predicted"/>
<feature type="compositionally biased region" description="Low complexity" evidence="1">
    <location>
        <begin position="664"/>
        <end position="686"/>
    </location>
</feature>
<sequence length="1248" mass="138304">MSHDQLRELVIERNEELNKLKLQSLNLGRRIATFARKMDDYERLVMAIATKDVPRVHAIIETAVRNGASVRTMTNLICDTFEGLRHTKGFTEFEHDLGILIYRLGGRSLLYAMNHALHLPSLRTICNSAKFVKITPTIGPISADELRANIGKVLLAPRREAATQYPRSGVTIMMDECAIEEQAVYFSHANQVGGLCQKHSRDIPLTLATHDSALNIVEALGDGKVHFGKEMLFVAVQCGNEKTIYPLLCAPTCKQETWEDFKELFNLVIAVWEESGAKASVGEIFDFASDGDHLRRKAGHAVFMQFELTSGKIFIVLSNLPGLNLFTGPGLMLMTFDWRHIMKRLCTLLRHILGIALDNGRIINPIALNRCLLLIPGKDQASVQRLLNPDDPQNVPIAIELLEAVVSLRTRRLEFDVPTSDVNTNTDLDAIALFSFIADALLNAFTNPEASLSLQIESLSIYAHMLFVLFRNFRLKFMSNQLYGDSQTMVKNIIFTVAKQQELDPSVKVNAYYDGTDPVEGHFGYTRELGGHNSAMNYKQAVERSGWACDIRGVHARNPGLHAGHRRRNITRTEIKDHLNEHNFVGDYVAGHCDLGGSFRRGRIRAMQIFEEFSKLPREAYDIPAILKSKPGLCLMRPHGGNIYPGIADDIDRSIPPEPKKSTAAPSSDAVANASPSNNAVSNPSPSIAPNPISPPAAQPADSDPNNFDDMLPDPTTSTISFEELLQSEETEPSALKLQPRTGVKPDDYLRDENGKFVHKPSVCRLVLNKEFVAKSKNRGERAMGAAIKNVRAYTKPNGPRLLNGSLTGNAFINGDLFLTLIRTAVNISLAVVRCTEISVDGARQPDVNIASIKNPKANIKLTGQILRLKMVPSTAEDSGMESIETPSPDSEETAVNPESTSSWLWLGSYLITKSVMKGTTIATDAPHTICVQGHLVEPVSPKAVSAHGRLSPEEMKEINSTGTTWAFNDLFLRALLPELWKRVDDTKMGLREMPSLKNALAGFPYSYSSGFPALLSEDGTKFVTEKSADDPCIYCQEVPANWRGHMGGHIMRRLRKAGEAERDKKDEKHKRVKVYPQIGEPYPCGFCGRSGLAECAVMMKPKGDTFDVQTKCRYAVPFQYQPANKGSATTPSRNVPVICKLCPTPVGRYPTYPGVWRYNMPQHLLEMHSEYASPLQPEGIPLPRVVWRSIEVDKTEEMALGVPEFLVPKPFKKFSAEPEEEGSRGRKRPSAGAGAAKPKQRRRATDN</sequence>
<comment type="caution">
    <text evidence="2">The sequence shown here is derived from an EMBL/GenBank/DDBJ whole genome shotgun (WGS) entry which is preliminary data.</text>
</comment>
<gene>
    <name evidence="2" type="ORF">B0H16DRAFT_1380631</name>
</gene>
<evidence type="ECO:0000256" key="1">
    <source>
        <dbReference type="SAM" id="MobiDB-lite"/>
    </source>
</evidence>
<evidence type="ECO:0000313" key="2">
    <source>
        <dbReference type="EMBL" id="KAJ7734837.1"/>
    </source>
</evidence>
<reference evidence="2" key="1">
    <citation type="submission" date="2023-03" db="EMBL/GenBank/DDBJ databases">
        <title>Massive genome expansion in bonnet fungi (Mycena s.s.) driven by repeated elements and novel gene families across ecological guilds.</title>
        <authorList>
            <consortium name="Lawrence Berkeley National Laboratory"/>
            <person name="Harder C.B."/>
            <person name="Miyauchi S."/>
            <person name="Viragh M."/>
            <person name="Kuo A."/>
            <person name="Thoen E."/>
            <person name="Andreopoulos B."/>
            <person name="Lu D."/>
            <person name="Skrede I."/>
            <person name="Drula E."/>
            <person name="Henrissat B."/>
            <person name="Morin E."/>
            <person name="Kohler A."/>
            <person name="Barry K."/>
            <person name="LaButti K."/>
            <person name="Morin E."/>
            <person name="Salamov A."/>
            <person name="Lipzen A."/>
            <person name="Mereny Z."/>
            <person name="Hegedus B."/>
            <person name="Baldrian P."/>
            <person name="Stursova M."/>
            <person name="Weitz H."/>
            <person name="Taylor A."/>
            <person name="Grigoriev I.V."/>
            <person name="Nagy L.G."/>
            <person name="Martin F."/>
            <person name="Kauserud H."/>
        </authorList>
    </citation>
    <scope>NUCLEOTIDE SEQUENCE</scope>
    <source>
        <strain evidence="2">CBHHK182m</strain>
    </source>
</reference>
<keyword evidence="3" id="KW-1185">Reference proteome</keyword>
<feature type="region of interest" description="Disordered" evidence="1">
    <location>
        <begin position="877"/>
        <end position="898"/>
    </location>
</feature>